<feature type="region of interest" description="Disordered" evidence="1">
    <location>
        <begin position="64"/>
        <end position="105"/>
    </location>
</feature>
<proteinExistence type="predicted"/>
<dbReference type="KEGG" id="swf:E3E12_06365"/>
<dbReference type="AlphaFoldDB" id="A0A4Y6U917"/>
<organism evidence="2 3">
    <name type="scientific">Formicincola oecophyllae</name>
    <dbReference type="NCBI Taxonomy" id="2558361"/>
    <lineage>
        <taxon>Bacteria</taxon>
        <taxon>Pseudomonadati</taxon>
        <taxon>Pseudomonadota</taxon>
        <taxon>Alphaproteobacteria</taxon>
        <taxon>Acetobacterales</taxon>
        <taxon>Acetobacteraceae</taxon>
        <taxon>Formicincola</taxon>
    </lineage>
</organism>
<accession>A0A4Y6U917</accession>
<dbReference type="EMBL" id="CP038231">
    <property type="protein sequence ID" value="QDH13872.1"/>
    <property type="molecule type" value="Genomic_DNA"/>
</dbReference>
<keyword evidence="3" id="KW-1185">Reference proteome</keyword>
<evidence type="ECO:0000313" key="3">
    <source>
        <dbReference type="Proteomes" id="UP000318709"/>
    </source>
</evidence>
<sequence>MTNSSSRSKVLLLGFLVVCAALCGGAWYLAAAPAPAPEAVTQDVPLPGNANGLGVGVALPTIGQSGQGSQSNAPAGGAVAPSAAQAPSKLPAAEGLPALPPAPAR</sequence>
<name>A0A4Y6U917_9PROT</name>
<dbReference type="Proteomes" id="UP000318709">
    <property type="component" value="Chromosome"/>
</dbReference>
<gene>
    <name evidence="2" type="ORF">E3E12_06365</name>
</gene>
<evidence type="ECO:0000313" key="2">
    <source>
        <dbReference type="EMBL" id="QDH13872.1"/>
    </source>
</evidence>
<reference evidence="2 3" key="1">
    <citation type="submission" date="2019-03" db="EMBL/GenBank/DDBJ databases">
        <title>The complete genome sequence of Swingsia_sp. F3b2 LMG30590(T).</title>
        <authorList>
            <person name="Chua K.-O."/>
            <person name="Chan K.-G."/>
            <person name="See-Too W.-S."/>
        </authorList>
    </citation>
    <scope>NUCLEOTIDE SEQUENCE [LARGE SCALE GENOMIC DNA]</scope>
    <source>
        <strain evidence="2 3">F3b2</strain>
    </source>
</reference>
<dbReference type="RefSeq" id="WP_141443580.1">
    <property type="nucleotide sequence ID" value="NZ_CP038231.1"/>
</dbReference>
<evidence type="ECO:0000256" key="1">
    <source>
        <dbReference type="SAM" id="MobiDB-lite"/>
    </source>
</evidence>
<protein>
    <submittedName>
        <fullName evidence="2">Uncharacterized protein</fullName>
    </submittedName>
</protein>
<feature type="compositionally biased region" description="Low complexity" evidence="1">
    <location>
        <begin position="73"/>
        <end position="97"/>
    </location>
</feature>